<dbReference type="EMBL" id="JAMKFB020000007">
    <property type="protein sequence ID" value="KAL0188519.1"/>
    <property type="molecule type" value="Genomic_DNA"/>
</dbReference>
<sequence>LEKAQEENRTVAVEKQNLEQKMRDEINGAKREASRLRELREGAECELSRLKYAEEELVQ</sequence>
<keyword evidence="3" id="KW-1185">Reference proteome</keyword>
<dbReference type="Proteomes" id="UP001529510">
    <property type="component" value="Unassembled WGS sequence"/>
</dbReference>
<proteinExistence type="predicted"/>
<protein>
    <submittedName>
        <fullName evidence="2">Uncharacterized protein</fullName>
    </submittedName>
</protein>
<organism evidence="2 3">
    <name type="scientific">Cirrhinus mrigala</name>
    <name type="common">Mrigala</name>
    <dbReference type="NCBI Taxonomy" id="683832"/>
    <lineage>
        <taxon>Eukaryota</taxon>
        <taxon>Metazoa</taxon>
        <taxon>Chordata</taxon>
        <taxon>Craniata</taxon>
        <taxon>Vertebrata</taxon>
        <taxon>Euteleostomi</taxon>
        <taxon>Actinopterygii</taxon>
        <taxon>Neopterygii</taxon>
        <taxon>Teleostei</taxon>
        <taxon>Ostariophysi</taxon>
        <taxon>Cypriniformes</taxon>
        <taxon>Cyprinidae</taxon>
        <taxon>Labeoninae</taxon>
        <taxon>Labeonini</taxon>
        <taxon>Cirrhinus</taxon>
    </lineage>
</organism>
<comment type="caution">
    <text evidence="2">The sequence shown here is derived from an EMBL/GenBank/DDBJ whole genome shotgun (WGS) entry which is preliminary data.</text>
</comment>
<dbReference type="AlphaFoldDB" id="A0ABD0QQR3"/>
<keyword evidence="1" id="KW-0175">Coiled coil</keyword>
<name>A0ABD0QQR3_CIRMR</name>
<dbReference type="PANTHER" id="PTHR15136:SF2">
    <property type="entry name" value="STROMAL INTERACTION MOLECULE 2"/>
    <property type="match status" value="1"/>
</dbReference>
<feature type="coiled-coil region" evidence="1">
    <location>
        <begin position="1"/>
        <end position="46"/>
    </location>
</feature>
<feature type="non-terminal residue" evidence="2">
    <location>
        <position position="1"/>
    </location>
</feature>
<gene>
    <name evidence="2" type="ORF">M9458_015618</name>
</gene>
<dbReference type="Gene3D" id="1.20.5.340">
    <property type="match status" value="1"/>
</dbReference>
<evidence type="ECO:0000313" key="3">
    <source>
        <dbReference type="Proteomes" id="UP001529510"/>
    </source>
</evidence>
<dbReference type="PANTHER" id="PTHR15136">
    <property type="entry name" value="STROMAL INTERACTION MOLECULE HOMOLOG"/>
    <property type="match status" value="1"/>
</dbReference>
<dbReference type="InterPro" id="IPR037608">
    <property type="entry name" value="STIM1/2"/>
</dbReference>
<reference evidence="2 3" key="1">
    <citation type="submission" date="2024-05" db="EMBL/GenBank/DDBJ databases">
        <title>Genome sequencing and assembly of Indian major carp, Cirrhinus mrigala (Hamilton, 1822).</title>
        <authorList>
            <person name="Mohindra V."/>
            <person name="Chowdhury L.M."/>
            <person name="Lal K."/>
            <person name="Jena J.K."/>
        </authorList>
    </citation>
    <scope>NUCLEOTIDE SEQUENCE [LARGE SCALE GENOMIC DNA]</scope>
    <source>
        <strain evidence="2">CM1030</strain>
        <tissue evidence="2">Blood</tissue>
    </source>
</reference>
<evidence type="ECO:0000256" key="1">
    <source>
        <dbReference type="SAM" id="Coils"/>
    </source>
</evidence>
<accession>A0ABD0QQR3</accession>
<evidence type="ECO:0000313" key="2">
    <source>
        <dbReference type="EMBL" id="KAL0188519.1"/>
    </source>
</evidence>
<feature type="non-terminal residue" evidence="2">
    <location>
        <position position="59"/>
    </location>
</feature>